<sequence>MGVKRDLVSFSTHGWVCVTNWTCIVLNVVVWKLLMSSITARLFCPLGLLITLHMGGRLLVLPCFTVPGRGLFAETRG</sequence>
<dbReference type="EMBL" id="JAJFAZ020000006">
    <property type="protein sequence ID" value="KAI5326490.1"/>
    <property type="molecule type" value="Genomic_DNA"/>
</dbReference>
<accession>A0AAD4VJY1</accession>
<organism evidence="2 3">
    <name type="scientific">Prunus dulcis</name>
    <name type="common">Almond</name>
    <name type="synonym">Amygdalus dulcis</name>
    <dbReference type="NCBI Taxonomy" id="3755"/>
    <lineage>
        <taxon>Eukaryota</taxon>
        <taxon>Viridiplantae</taxon>
        <taxon>Streptophyta</taxon>
        <taxon>Embryophyta</taxon>
        <taxon>Tracheophyta</taxon>
        <taxon>Spermatophyta</taxon>
        <taxon>Magnoliopsida</taxon>
        <taxon>eudicotyledons</taxon>
        <taxon>Gunneridae</taxon>
        <taxon>Pentapetalae</taxon>
        <taxon>rosids</taxon>
        <taxon>fabids</taxon>
        <taxon>Rosales</taxon>
        <taxon>Rosaceae</taxon>
        <taxon>Amygdaloideae</taxon>
        <taxon>Amygdaleae</taxon>
        <taxon>Prunus</taxon>
    </lineage>
</organism>
<name>A0AAD4VJY1_PRUDU</name>
<protein>
    <submittedName>
        <fullName evidence="2">Uncharacterized protein</fullName>
    </submittedName>
</protein>
<keyword evidence="3" id="KW-1185">Reference proteome</keyword>
<keyword evidence="1" id="KW-1133">Transmembrane helix</keyword>
<reference evidence="2 3" key="1">
    <citation type="journal article" date="2022" name="G3 (Bethesda)">
        <title>Whole-genome sequence and methylome profiling of the almond [Prunus dulcis (Mill.) D.A. Webb] cultivar 'Nonpareil'.</title>
        <authorList>
            <person name="D'Amico-Willman K.M."/>
            <person name="Ouma W.Z."/>
            <person name="Meulia T."/>
            <person name="Sideli G.M."/>
            <person name="Gradziel T.M."/>
            <person name="Fresnedo-Ramirez J."/>
        </authorList>
    </citation>
    <scope>NUCLEOTIDE SEQUENCE [LARGE SCALE GENOMIC DNA]</scope>
    <source>
        <strain evidence="2">Clone GOH B32 T37-40</strain>
    </source>
</reference>
<evidence type="ECO:0000313" key="3">
    <source>
        <dbReference type="Proteomes" id="UP001054821"/>
    </source>
</evidence>
<dbReference type="Proteomes" id="UP001054821">
    <property type="component" value="Chromosome 6"/>
</dbReference>
<feature type="transmembrane region" description="Helical" evidence="1">
    <location>
        <begin position="46"/>
        <end position="67"/>
    </location>
</feature>
<comment type="caution">
    <text evidence="2">The sequence shown here is derived from an EMBL/GenBank/DDBJ whole genome shotgun (WGS) entry which is preliminary data.</text>
</comment>
<evidence type="ECO:0000256" key="1">
    <source>
        <dbReference type="SAM" id="Phobius"/>
    </source>
</evidence>
<evidence type="ECO:0000313" key="2">
    <source>
        <dbReference type="EMBL" id="KAI5326490.1"/>
    </source>
</evidence>
<proteinExistence type="predicted"/>
<gene>
    <name evidence="2" type="ORF">L3X38_035564</name>
</gene>
<feature type="transmembrane region" description="Helical" evidence="1">
    <location>
        <begin position="12"/>
        <end position="34"/>
    </location>
</feature>
<dbReference type="AlphaFoldDB" id="A0AAD4VJY1"/>
<keyword evidence="1" id="KW-0812">Transmembrane</keyword>
<keyword evidence="1" id="KW-0472">Membrane</keyword>